<proteinExistence type="predicted"/>
<dbReference type="Proteomes" id="UP000078476">
    <property type="component" value="Unassembled WGS sequence"/>
</dbReference>
<evidence type="ECO:0000313" key="1">
    <source>
        <dbReference type="EMBL" id="OAI12602.1"/>
    </source>
</evidence>
<gene>
    <name evidence="1" type="ORF">A1359_13780</name>
</gene>
<reference evidence="1 2" key="1">
    <citation type="submission" date="2016-03" db="EMBL/GenBank/DDBJ databases">
        <authorList>
            <person name="Ploux O."/>
        </authorList>
    </citation>
    <scope>NUCLEOTIDE SEQUENCE [LARGE SCALE GENOMIC DNA]</scope>
    <source>
        <strain evidence="1 2">R-45370</strain>
    </source>
</reference>
<keyword evidence="2" id="KW-1185">Reference proteome</keyword>
<organism evidence="1 2">
    <name type="scientific">Methylomonas lenta</name>
    <dbReference type="NCBI Taxonomy" id="980561"/>
    <lineage>
        <taxon>Bacteria</taxon>
        <taxon>Pseudomonadati</taxon>
        <taxon>Pseudomonadota</taxon>
        <taxon>Gammaproteobacteria</taxon>
        <taxon>Methylococcales</taxon>
        <taxon>Methylococcaceae</taxon>
        <taxon>Methylomonas</taxon>
    </lineage>
</organism>
<protein>
    <submittedName>
        <fullName evidence="1">Uncharacterized protein</fullName>
    </submittedName>
</protein>
<dbReference type="RefSeq" id="WP_066985308.1">
    <property type="nucleotide sequence ID" value="NZ_LUUI01000128.1"/>
</dbReference>
<comment type="caution">
    <text evidence="1">The sequence shown here is derived from an EMBL/GenBank/DDBJ whole genome shotgun (WGS) entry which is preliminary data.</text>
</comment>
<sequence length="231" mass="24974">MSKSIQTPAAHRRLLNAMLSEVVLQFCTTQAAQGKPEADNELLTLLAMAKLFDVTGAAVYEEKFNLSPSVYDYCPKIQQPTFDEIALRMDALQRHLENLGTSEAFFTRPWLGGLLRLSANLVGAIDWLAGESEPVEIGTALATAMENATADFSHRLSPIGDTDNTLAMVDSVNMMGSKAEAVLTMLGNTFAEDGGTARPSDDAVFYALRSVGDEIADIKATVSAFHRQAKI</sequence>
<evidence type="ECO:0000313" key="2">
    <source>
        <dbReference type="Proteomes" id="UP000078476"/>
    </source>
</evidence>
<dbReference type="EMBL" id="LUUI01000128">
    <property type="protein sequence ID" value="OAI12602.1"/>
    <property type="molecule type" value="Genomic_DNA"/>
</dbReference>
<dbReference type="STRING" id="980561.A1359_13780"/>
<accession>A0A177N3Z6</accession>
<dbReference type="AlphaFoldDB" id="A0A177N3Z6"/>
<dbReference type="OrthoDB" id="10010411at2"/>
<name>A0A177N3Z6_9GAMM</name>